<name>A0ABW1IME6_9BACL</name>
<keyword evidence="2" id="KW-1185">Reference proteome</keyword>
<dbReference type="RefSeq" id="WP_379893573.1">
    <property type="nucleotide sequence ID" value="NZ_CBCSCT010000001.1"/>
</dbReference>
<gene>
    <name evidence="1" type="ORF">ACFPXP_07325</name>
</gene>
<dbReference type="EMBL" id="JBHSQV010000036">
    <property type="protein sequence ID" value="MFC5986243.1"/>
    <property type="molecule type" value="Genomic_DNA"/>
</dbReference>
<dbReference type="InterPro" id="IPR009384">
    <property type="entry name" value="SwrD-like"/>
</dbReference>
<proteinExistence type="predicted"/>
<reference evidence="2" key="1">
    <citation type="journal article" date="2019" name="Int. J. Syst. Evol. Microbiol.">
        <title>The Global Catalogue of Microorganisms (GCM) 10K type strain sequencing project: providing services to taxonomists for standard genome sequencing and annotation.</title>
        <authorList>
            <consortium name="The Broad Institute Genomics Platform"/>
            <consortium name="The Broad Institute Genome Sequencing Center for Infectious Disease"/>
            <person name="Wu L."/>
            <person name="Ma J."/>
        </authorList>
    </citation>
    <scope>NUCLEOTIDE SEQUENCE [LARGE SCALE GENOMIC DNA]</scope>
    <source>
        <strain evidence="2">CCM 8749</strain>
    </source>
</reference>
<comment type="caution">
    <text evidence="1">The sequence shown here is derived from an EMBL/GenBank/DDBJ whole genome shotgun (WGS) entry which is preliminary data.</text>
</comment>
<evidence type="ECO:0000313" key="1">
    <source>
        <dbReference type="EMBL" id="MFC5986243.1"/>
    </source>
</evidence>
<dbReference type="Proteomes" id="UP001596250">
    <property type="component" value="Unassembled WGS sequence"/>
</dbReference>
<evidence type="ECO:0000313" key="2">
    <source>
        <dbReference type="Proteomes" id="UP001596250"/>
    </source>
</evidence>
<keyword evidence="1" id="KW-0969">Cilium</keyword>
<sequence length="74" mass="8081">MISVTRLNGTKFTLNALLIESIESTPNTIISLITGNKFIVLEPVEDVVSLVRQYLRGIGLIGTTALLHVEEEAD</sequence>
<keyword evidence="1" id="KW-0966">Cell projection</keyword>
<dbReference type="PANTHER" id="PTHR39185">
    <property type="entry name" value="SWARMING MOTILITY PROTEIN SWRD"/>
    <property type="match status" value="1"/>
</dbReference>
<protein>
    <submittedName>
        <fullName evidence="1">Flagellar FlbD family protein</fullName>
    </submittedName>
</protein>
<organism evidence="1 2">
    <name type="scientific">Marinicrinis lubricantis</name>
    <dbReference type="NCBI Taxonomy" id="2086470"/>
    <lineage>
        <taxon>Bacteria</taxon>
        <taxon>Bacillati</taxon>
        <taxon>Bacillota</taxon>
        <taxon>Bacilli</taxon>
        <taxon>Bacillales</taxon>
        <taxon>Paenibacillaceae</taxon>
    </lineage>
</organism>
<dbReference type="Pfam" id="PF06289">
    <property type="entry name" value="FlbD"/>
    <property type="match status" value="1"/>
</dbReference>
<accession>A0ABW1IME6</accession>
<dbReference type="PANTHER" id="PTHR39185:SF1">
    <property type="entry name" value="SWARMING MOTILITY PROTEIN SWRD"/>
    <property type="match status" value="1"/>
</dbReference>
<keyword evidence="1" id="KW-0282">Flagellum</keyword>